<evidence type="ECO:0000313" key="4">
    <source>
        <dbReference type="EMBL" id="WUQ82236.1"/>
    </source>
</evidence>
<sequence length="422" mass="44746">MSAENSATGARTGTATDPGRATGTGTGTAAQALLPPLHCLRLLEPGPPRLAALPTGTPVWLVSRHADVRQVLTDPRLGRATLHAPGAPPVSLTPNLLDSPSSMLNIDGVEHQRLRRTVQRAFTPRAIARWRPWVASVVEGLIDELIDRGSPTDIVAGYTRPLPIAVISRLMGLDGLDSKRLEHWSDHALSATAYSAEAIRTAMTEFAGFGAEVIAERRAAPGDDLVSGLLAAAADTPGITEEQIVTLVIGLVVAGHETTMTSLGNALVYLLSDGHDAWQQLASDEQSAAAATEQLLRAVPLGDSDVLPGLLRRAVEDLDIGGVRIPAGSVVAADTDAANADPEVFTGDLLTELFSPLAAPMYTFGAGPHHCLGAWLARMELELALHRLARRLPSLRLTGTVDAIDWRRGLLTRSPQHLRVAW</sequence>
<dbReference type="InterPro" id="IPR036396">
    <property type="entry name" value="Cyt_P450_sf"/>
</dbReference>
<gene>
    <name evidence="4" type="ORF">OHA16_04105</name>
</gene>
<dbReference type="PRINTS" id="PR00359">
    <property type="entry name" value="BP450"/>
</dbReference>
<feature type="region of interest" description="Disordered" evidence="3">
    <location>
        <begin position="1"/>
        <end position="28"/>
    </location>
</feature>
<dbReference type="RefSeq" id="WP_328953303.1">
    <property type="nucleotide sequence ID" value="NZ_CP108110.1"/>
</dbReference>
<keyword evidence="5" id="KW-1185">Reference proteome</keyword>
<dbReference type="PRINTS" id="PR00385">
    <property type="entry name" value="P450"/>
</dbReference>
<dbReference type="Pfam" id="PF00067">
    <property type="entry name" value="p450"/>
    <property type="match status" value="1"/>
</dbReference>
<dbReference type="InterPro" id="IPR001128">
    <property type="entry name" value="Cyt_P450"/>
</dbReference>
<comment type="similarity">
    <text evidence="1 2">Belongs to the cytochrome P450 family.</text>
</comment>
<dbReference type="InterPro" id="IPR017972">
    <property type="entry name" value="Cyt_P450_CS"/>
</dbReference>
<keyword evidence="2" id="KW-0408">Iron</keyword>
<evidence type="ECO:0000313" key="5">
    <source>
        <dbReference type="Proteomes" id="UP001432222"/>
    </source>
</evidence>
<accession>A0ABZ1TUE4</accession>
<reference evidence="4" key="1">
    <citation type="submission" date="2022-10" db="EMBL/GenBank/DDBJ databases">
        <title>The complete genomes of actinobacterial strains from the NBC collection.</title>
        <authorList>
            <person name="Joergensen T.S."/>
            <person name="Alvarez Arevalo M."/>
            <person name="Sterndorff E.B."/>
            <person name="Faurdal D."/>
            <person name="Vuksanovic O."/>
            <person name="Mourched A.-S."/>
            <person name="Charusanti P."/>
            <person name="Shaw S."/>
            <person name="Blin K."/>
            <person name="Weber T."/>
        </authorList>
    </citation>
    <scope>NUCLEOTIDE SEQUENCE</scope>
    <source>
        <strain evidence="4">NBC_00222</strain>
    </source>
</reference>
<protein>
    <submittedName>
        <fullName evidence="4">Cytochrome P450</fullName>
    </submittedName>
</protein>
<keyword evidence="2" id="KW-0479">Metal-binding</keyword>
<evidence type="ECO:0000256" key="3">
    <source>
        <dbReference type="SAM" id="MobiDB-lite"/>
    </source>
</evidence>
<keyword evidence="2" id="KW-0349">Heme</keyword>
<dbReference type="PANTHER" id="PTHR46696">
    <property type="entry name" value="P450, PUTATIVE (EUROFUNG)-RELATED"/>
    <property type="match status" value="1"/>
</dbReference>
<name>A0ABZ1TUE4_9ACTN</name>
<evidence type="ECO:0000256" key="1">
    <source>
        <dbReference type="ARBA" id="ARBA00010617"/>
    </source>
</evidence>
<dbReference type="Gene3D" id="1.10.630.10">
    <property type="entry name" value="Cytochrome P450"/>
    <property type="match status" value="1"/>
</dbReference>
<dbReference type="PROSITE" id="PS00086">
    <property type="entry name" value="CYTOCHROME_P450"/>
    <property type="match status" value="1"/>
</dbReference>
<evidence type="ECO:0000256" key="2">
    <source>
        <dbReference type="RuleBase" id="RU000461"/>
    </source>
</evidence>
<dbReference type="PANTHER" id="PTHR46696:SF1">
    <property type="entry name" value="CYTOCHROME P450 YJIB-RELATED"/>
    <property type="match status" value="1"/>
</dbReference>
<feature type="compositionally biased region" description="Low complexity" evidence="3">
    <location>
        <begin position="7"/>
        <end position="28"/>
    </location>
</feature>
<dbReference type="SUPFAM" id="SSF48264">
    <property type="entry name" value="Cytochrome P450"/>
    <property type="match status" value="1"/>
</dbReference>
<keyword evidence="2" id="KW-0560">Oxidoreductase</keyword>
<dbReference type="Proteomes" id="UP001432222">
    <property type="component" value="Chromosome"/>
</dbReference>
<dbReference type="EMBL" id="CP108110">
    <property type="protein sequence ID" value="WUQ82236.1"/>
    <property type="molecule type" value="Genomic_DNA"/>
</dbReference>
<dbReference type="InterPro" id="IPR002397">
    <property type="entry name" value="Cyt_P450_B"/>
</dbReference>
<keyword evidence="2" id="KW-0503">Monooxygenase</keyword>
<proteinExistence type="inferred from homology"/>
<organism evidence="4 5">
    <name type="scientific">Kitasatospora purpeofusca</name>
    <dbReference type="NCBI Taxonomy" id="67352"/>
    <lineage>
        <taxon>Bacteria</taxon>
        <taxon>Bacillati</taxon>
        <taxon>Actinomycetota</taxon>
        <taxon>Actinomycetes</taxon>
        <taxon>Kitasatosporales</taxon>
        <taxon>Streptomycetaceae</taxon>
        <taxon>Kitasatospora</taxon>
    </lineage>
</organism>